<dbReference type="Proteomes" id="UP000001258">
    <property type="component" value="Chromosome"/>
</dbReference>
<feature type="compositionally biased region" description="Low complexity" evidence="14">
    <location>
        <begin position="566"/>
        <end position="589"/>
    </location>
</feature>
<dbReference type="PROSITE" id="PS00107">
    <property type="entry name" value="PROTEIN_KINASE_ATP"/>
    <property type="match status" value="1"/>
</dbReference>
<dbReference type="NCBIfam" id="NF033483">
    <property type="entry name" value="PknB_PASTA_kin"/>
    <property type="match status" value="1"/>
</dbReference>
<keyword evidence="3" id="KW-0309">Germination</keyword>
<dbReference type="KEGG" id="bha:BH2504"/>
<dbReference type="Gene3D" id="1.10.510.10">
    <property type="entry name" value="Transferase(Phosphotransferase) domain 1"/>
    <property type="match status" value="1"/>
</dbReference>
<evidence type="ECO:0000256" key="13">
    <source>
        <dbReference type="PROSITE-ProRule" id="PRU10141"/>
    </source>
</evidence>
<evidence type="ECO:0000313" key="19">
    <source>
        <dbReference type="Proteomes" id="UP000001258"/>
    </source>
</evidence>
<dbReference type="EMBL" id="BA000004">
    <property type="protein sequence ID" value="BAB06223.1"/>
    <property type="molecule type" value="Genomic_DNA"/>
</dbReference>
<keyword evidence="4" id="KW-0808">Transferase</keyword>
<dbReference type="PROSITE" id="PS50011">
    <property type="entry name" value="PROTEIN_KINASE_DOM"/>
    <property type="match status" value="1"/>
</dbReference>
<accession>Q9K9Z0</accession>
<evidence type="ECO:0000256" key="6">
    <source>
        <dbReference type="ARBA" id="ARBA00022777"/>
    </source>
</evidence>
<proteinExistence type="predicted"/>
<dbReference type="EC" id="2.7.11.1" evidence="1"/>
<feature type="binding site" evidence="13">
    <location>
        <position position="39"/>
    </location>
    <ligand>
        <name>ATP</name>
        <dbReference type="ChEBI" id="CHEBI:30616"/>
    </ligand>
</feature>
<keyword evidence="6 18" id="KW-0418">Kinase</keyword>
<dbReference type="STRING" id="272558.gene:10728402"/>
<keyword evidence="15" id="KW-0472">Membrane</keyword>
<organism evidence="18 19">
    <name type="scientific">Halalkalibacterium halodurans (strain ATCC BAA-125 / DSM 18197 / FERM 7344 / JCM 9153 / C-125)</name>
    <name type="common">Bacillus halodurans</name>
    <dbReference type="NCBI Taxonomy" id="272558"/>
    <lineage>
        <taxon>Bacteria</taxon>
        <taxon>Bacillati</taxon>
        <taxon>Bacillota</taxon>
        <taxon>Bacilli</taxon>
        <taxon>Bacillales</taxon>
        <taxon>Bacillaceae</taxon>
        <taxon>Halalkalibacterium (ex Joshi et al. 2022)</taxon>
    </lineage>
</organism>
<feature type="domain" description="PASTA" evidence="17">
    <location>
        <begin position="500"/>
        <end position="565"/>
    </location>
</feature>
<reference evidence="18 19" key="1">
    <citation type="journal article" date="2000" name="Nucleic Acids Res.">
        <title>Complete genome sequence of the alkaliphilic bacterium Bacillus halodurans and genomic sequence comparison with Bacillus subtilis.</title>
        <authorList>
            <person name="Takami H."/>
            <person name="Nakasone K."/>
            <person name="Takaki Y."/>
            <person name="Maeno G."/>
            <person name="Sasaki R."/>
            <person name="Masui N."/>
            <person name="Fuji F."/>
            <person name="Hirama C."/>
            <person name="Nakamura Y."/>
            <person name="Ogasawara N."/>
            <person name="Kuhara S."/>
            <person name="Horikoshi K."/>
        </authorList>
    </citation>
    <scope>NUCLEOTIDE SEQUENCE [LARGE SCALE GENOMIC DNA]</scope>
    <source>
        <strain evidence="19">ATCC BAA-125 / DSM 18197 / FERM 7344 / JCM 9153 / C-125</strain>
    </source>
</reference>
<gene>
    <name evidence="18" type="ordered locus">BH2504</name>
</gene>
<dbReference type="SUPFAM" id="SSF56112">
    <property type="entry name" value="Protein kinase-like (PK-like)"/>
    <property type="match status" value="1"/>
</dbReference>
<dbReference type="PROSITE" id="PS51178">
    <property type="entry name" value="PASTA"/>
    <property type="match status" value="3"/>
</dbReference>
<dbReference type="PIR" id="H83962">
    <property type="entry name" value="H83962"/>
</dbReference>
<dbReference type="GO" id="GO:0009847">
    <property type="term" value="P:spore germination"/>
    <property type="evidence" value="ECO:0007669"/>
    <property type="project" value="UniProtKB-ARBA"/>
</dbReference>
<feature type="domain" description="PASTA" evidence="17">
    <location>
        <begin position="433"/>
        <end position="499"/>
    </location>
</feature>
<evidence type="ECO:0000256" key="14">
    <source>
        <dbReference type="SAM" id="MobiDB-lite"/>
    </source>
</evidence>
<dbReference type="CDD" id="cd14014">
    <property type="entry name" value="STKc_PknB_like"/>
    <property type="match status" value="1"/>
</dbReference>
<dbReference type="OrthoDB" id="9788659at2"/>
<dbReference type="PANTHER" id="PTHR43289:SF34">
    <property type="entry name" value="SERINE_THREONINE-PROTEIN KINASE YBDM-RELATED"/>
    <property type="match status" value="1"/>
</dbReference>
<feature type="transmembrane region" description="Helical" evidence="15">
    <location>
        <begin position="340"/>
        <end position="366"/>
    </location>
</feature>
<dbReference type="SMART" id="SM00740">
    <property type="entry name" value="PASTA"/>
    <property type="match status" value="3"/>
</dbReference>
<dbReference type="GO" id="GO:0004674">
    <property type="term" value="F:protein serine/threonine kinase activity"/>
    <property type="evidence" value="ECO:0007669"/>
    <property type="project" value="UniProtKB-KW"/>
</dbReference>
<dbReference type="InterPro" id="IPR008271">
    <property type="entry name" value="Ser/Thr_kinase_AS"/>
</dbReference>
<dbReference type="eggNOG" id="COG2815">
    <property type="taxonomic scope" value="Bacteria"/>
</dbReference>
<dbReference type="InterPro" id="IPR005543">
    <property type="entry name" value="PASTA_dom"/>
</dbReference>
<feature type="region of interest" description="Disordered" evidence="14">
    <location>
        <begin position="563"/>
        <end position="592"/>
    </location>
</feature>
<name>Q9K9Z0_HALH5</name>
<keyword evidence="15" id="KW-0812">Transmembrane</keyword>
<evidence type="ECO:0000256" key="3">
    <source>
        <dbReference type="ARBA" id="ARBA00022544"/>
    </source>
</evidence>
<dbReference type="HOGENOM" id="CLU_000288_135_2_9"/>
<evidence type="ECO:0000256" key="2">
    <source>
        <dbReference type="ARBA" id="ARBA00022527"/>
    </source>
</evidence>
<keyword evidence="2 18" id="KW-0723">Serine/threonine-protein kinase</keyword>
<dbReference type="InterPro" id="IPR017441">
    <property type="entry name" value="Protein_kinase_ATP_BS"/>
</dbReference>
<dbReference type="GO" id="GO:0007165">
    <property type="term" value="P:signal transduction"/>
    <property type="evidence" value="ECO:0007669"/>
    <property type="project" value="UniProtKB-ARBA"/>
</dbReference>
<keyword evidence="15" id="KW-1133">Transmembrane helix</keyword>
<comment type="subcellular location">
    <subcellularLocation>
        <location evidence="11">Spore membrane</location>
        <topology evidence="11">Single-pass type II membrane protein</topology>
    </subcellularLocation>
</comment>
<dbReference type="Pfam" id="PF03793">
    <property type="entry name" value="PASTA"/>
    <property type="match status" value="3"/>
</dbReference>
<evidence type="ECO:0000256" key="8">
    <source>
        <dbReference type="ARBA" id="ARBA00022968"/>
    </source>
</evidence>
<evidence type="ECO:0000256" key="15">
    <source>
        <dbReference type="SAM" id="Phobius"/>
    </source>
</evidence>
<comment type="catalytic activity">
    <reaction evidence="9">
        <text>L-threonyl-[protein] + ATP = O-phospho-L-threonyl-[protein] + ADP + H(+)</text>
        <dbReference type="Rhea" id="RHEA:46608"/>
        <dbReference type="Rhea" id="RHEA-COMP:11060"/>
        <dbReference type="Rhea" id="RHEA-COMP:11605"/>
        <dbReference type="ChEBI" id="CHEBI:15378"/>
        <dbReference type="ChEBI" id="CHEBI:30013"/>
        <dbReference type="ChEBI" id="CHEBI:30616"/>
        <dbReference type="ChEBI" id="CHEBI:61977"/>
        <dbReference type="ChEBI" id="CHEBI:456216"/>
        <dbReference type="EC" id="2.7.11.1"/>
    </reaction>
</comment>
<dbReference type="Pfam" id="PF00069">
    <property type="entry name" value="Pkinase"/>
    <property type="match status" value="1"/>
</dbReference>
<evidence type="ECO:0000256" key="12">
    <source>
        <dbReference type="ARBA" id="ARBA00070041"/>
    </source>
</evidence>
<evidence type="ECO:0000256" key="7">
    <source>
        <dbReference type="ARBA" id="ARBA00022840"/>
    </source>
</evidence>
<evidence type="ECO:0000256" key="1">
    <source>
        <dbReference type="ARBA" id="ARBA00012513"/>
    </source>
</evidence>
<dbReference type="RefSeq" id="WP_010898655.1">
    <property type="nucleotide sequence ID" value="NC_002570.2"/>
</dbReference>
<keyword evidence="19" id="KW-1185">Reference proteome</keyword>
<sequence length="664" mass="73720">MIGKRISGRYEILETIGGGGMADVYKAMDVILDRQVAVKVLQAQFSKDEQFIKRFRREAQAATSLAHQNVVSIYDVGEEENLYYIVMEYVEGPTLKELIQQRGPLPVDETIDIMSQMMAAISHAHMNQIVHRDIKPHNILIGEDGVVKVTDFGIARAMSSATITHTNSVMGSVHYLSPEQARGGLVTFKSDIYSLGIVLFEMVTGQLPFSGDTAVSIALKHLQNDIPSPKEIQPSLPQSIENVIVKATAKDPFYRYGSVSEMDEDLSTALDPARVNERPYDQKEDDEEATKAIPIIKDEQLEQEDFEKTMEAPPIKKVEEPKAPAAEEKVKKPKKKRRKWLWAVLIVLFLLIGTGVTALALMPSWFQVDDVDVPDVRESSFEEAEAELRSLGLEVEREDVEDDAPAEEVVSQHPRPGSVVKQGSTVRLFVSTGPEEGQMIDVTGRTIEEAQRLLNDFADVRLEERETNDVSPGIVIEQTPEAGESVVPEETTVTLIYSATSDIVLENMQGMTENEAHGYLQENGLRTRFSYDYSSSVAEGRVISHSPASGATVSEGDDVTIVVSRGPEPQTDQGGGQQEQPQQPQQPQTRSHLVNQPIEASQEVQVRIVYRDATTGGQDRVFIDETISETKTYQIPLEASADQPGSFDLYINGEFVKSSREYTY</sequence>
<protein>
    <recommendedName>
        <fullName evidence="12">Serine/threonine-protein kinase PrkC</fullName>
        <ecNumber evidence="1">2.7.11.1</ecNumber>
    </recommendedName>
</protein>
<evidence type="ECO:0000256" key="4">
    <source>
        <dbReference type="ARBA" id="ARBA00022679"/>
    </source>
</evidence>
<dbReference type="InterPro" id="IPR011009">
    <property type="entry name" value="Kinase-like_dom_sf"/>
</dbReference>
<evidence type="ECO:0000256" key="11">
    <source>
        <dbReference type="ARBA" id="ARBA00060432"/>
    </source>
</evidence>
<dbReference type="GO" id="GO:0071224">
    <property type="term" value="P:cellular response to peptidoglycan"/>
    <property type="evidence" value="ECO:0007669"/>
    <property type="project" value="UniProtKB-ARBA"/>
</dbReference>
<comment type="catalytic activity">
    <reaction evidence="10">
        <text>L-seryl-[protein] + ATP = O-phospho-L-seryl-[protein] + ADP + H(+)</text>
        <dbReference type="Rhea" id="RHEA:17989"/>
        <dbReference type="Rhea" id="RHEA-COMP:9863"/>
        <dbReference type="Rhea" id="RHEA-COMP:11604"/>
        <dbReference type="ChEBI" id="CHEBI:15378"/>
        <dbReference type="ChEBI" id="CHEBI:29999"/>
        <dbReference type="ChEBI" id="CHEBI:30616"/>
        <dbReference type="ChEBI" id="CHEBI:83421"/>
        <dbReference type="ChEBI" id="CHEBI:456216"/>
        <dbReference type="EC" id="2.7.11.1"/>
    </reaction>
</comment>
<dbReference type="SMART" id="SM00220">
    <property type="entry name" value="S_TKc"/>
    <property type="match status" value="1"/>
</dbReference>
<dbReference type="FunFam" id="3.30.200.20:FF:000035">
    <property type="entry name" value="Serine/threonine protein kinase Stk1"/>
    <property type="match status" value="1"/>
</dbReference>
<dbReference type="eggNOG" id="COG0515">
    <property type="taxonomic scope" value="Bacteria"/>
</dbReference>
<feature type="domain" description="PASTA" evidence="17">
    <location>
        <begin position="367"/>
        <end position="432"/>
    </location>
</feature>
<evidence type="ECO:0000256" key="10">
    <source>
        <dbReference type="ARBA" id="ARBA00048679"/>
    </source>
</evidence>
<dbReference type="PROSITE" id="PS00108">
    <property type="entry name" value="PROTEIN_KINASE_ST"/>
    <property type="match status" value="1"/>
</dbReference>
<dbReference type="GO" id="GO:0005524">
    <property type="term" value="F:ATP binding"/>
    <property type="evidence" value="ECO:0007669"/>
    <property type="project" value="UniProtKB-UniRule"/>
</dbReference>
<dbReference type="InterPro" id="IPR000719">
    <property type="entry name" value="Prot_kinase_dom"/>
</dbReference>
<keyword evidence="5 13" id="KW-0547">Nucleotide-binding</keyword>
<dbReference type="Gene3D" id="3.30.200.20">
    <property type="entry name" value="Phosphorylase Kinase, domain 1"/>
    <property type="match status" value="1"/>
</dbReference>
<evidence type="ECO:0000256" key="9">
    <source>
        <dbReference type="ARBA" id="ARBA00047899"/>
    </source>
</evidence>
<keyword evidence="7 13" id="KW-0067">ATP-binding</keyword>
<feature type="domain" description="Protein kinase" evidence="16">
    <location>
        <begin position="10"/>
        <end position="270"/>
    </location>
</feature>
<dbReference type="FunFam" id="1.10.510.10:FF:000021">
    <property type="entry name" value="Serine/threonine protein kinase"/>
    <property type="match status" value="1"/>
</dbReference>
<evidence type="ECO:0000313" key="18">
    <source>
        <dbReference type="EMBL" id="BAB06223.1"/>
    </source>
</evidence>
<evidence type="ECO:0000259" key="17">
    <source>
        <dbReference type="PROSITE" id="PS51178"/>
    </source>
</evidence>
<dbReference type="Gene3D" id="3.30.10.20">
    <property type="match status" value="3"/>
</dbReference>
<keyword evidence="8" id="KW-0735">Signal-anchor</keyword>
<dbReference type="CDD" id="cd06577">
    <property type="entry name" value="PASTA_pknB"/>
    <property type="match status" value="3"/>
</dbReference>
<dbReference type="AlphaFoldDB" id="Q9K9Z0"/>
<evidence type="ECO:0000259" key="16">
    <source>
        <dbReference type="PROSITE" id="PS50011"/>
    </source>
</evidence>
<dbReference type="PANTHER" id="PTHR43289">
    <property type="entry name" value="MITOGEN-ACTIVATED PROTEIN KINASE KINASE KINASE 20-RELATED"/>
    <property type="match status" value="1"/>
</dbReference>
<evidence type="ECO:0000256" key="5">
    <source>
        <dbReference type="ARBA" id="ARBA00022741"/>
    </source>
</evidence>